<feature type="compositionally biased region" description="Basic residues" evidence="1">
    <location>
        <begin position="97"/>
        <end position="106"/>
    </location>
</feature>
<feature type="compositionally biased region" description="Basic and acidic residues" evidence="1">
    <location>
        <begin position="349"/>
        <end position="379"/>
    </location>
</feature>
<evidence type="ECO:0000313" key="3">
    <source>
        <dbReference type="Proteomes" id="UP000325081"/>
    </source>
</evidence>
<evidence type="ECO:0000256" key="1">
    <source>
        <dbReference type="SAM" id="MobiDB-lite"/>
    </source>
</evidence>
<organism evidence="2 3">
    <name type="scientific">Striga asiatica</name>
    <name type="common">Asiatic witchweed</name>
    <name type="synonym">Buchnera asiatica</name>
    <dbReference type="NCBI Taxonomy" id="4170"/>
    <lineage>
        <taxon>Eukaryota</taxon>
        <taxon>Viridiplantae</taxon>
        <taxon>Streptophyta</taxon>
        <taxon>Embryophyta</taxon>
        <taxon>Tracheophyta</taxon>
        <taxon>Spermatophyta</taxon>
        <taxon>Magnoliopsida</taxon>
        <taxon>eudicotyledons</taxon>
        <taxon>Gunneridae</taxon>
        <taxon>Pentapetalae</taxon>
        <taxon>asterids</taxon>
        <taxon>lamiids</taxon>
        <taxon>Lamiales</taxon>
        <taxon>Orobanchaceae</taxon>
        <taxon>Buchnereae</taxon>
        <taxon>Striga</taxon>
    </lineage>
</organism>
<comment type="caution">
    <text evidence="2">The sequence shown here is derived from an EMBL/GenBank/DDBJ whole genome shotgun (WGS) entry which is preliminary data.</text>
</comment>
<feature type="compositionally biased region" description="Gly residues" evidence="1">
    <location>
        <begin position="272"/>
        <end position="290"/>
    </location>
</feature>
<feature type="region of interest" description="Disordered" evidence="1">
    <location>
        <begin position="97"/>
        <end position="116"/>
    </location>
</feature>
<feature type="compositionally biased region" description="Basic and acidic residues" evidence="1">
    <location>
        <begin position="436"/>
        <end position="445"/>
    </location>
</feature>
<evidence type="ECO:0000313" key="2">
    <source>
        <dbReference type="EMBL" id="GER48238.1"/>
    </source>
</evidence>
<dbReference type="EMBL" id="BKCP01008181">
    <property type="protein sequence ID" value="GER48238.1"/>
    <property type="molecule type" value="Genomic_DNA"/>
</dbReference>
<feature type="region of interest" description="Disordered" evidence="1">
    <location>
        <begin position="184"/>
        <end position="387"/>
    </location>
</feature>
<protein>
    <submittedName>
        <fullName evidence="2">Collagen-like protein 7</fullName>
    </submittedName>
</protein>
<keyword evidence="2" id="KW-0176">Collagen</keyword>
<feature type="compositionally biased region" description="Gly residues" evidence="1">
    <location>
        <begin position="300"/>
        <end position="335"/>
    </location>
</feature>
<feature type="region of interest" description="Disordered" evidence="1">
    <location>
        <begin position="1"/>
        <end position="64"/>
    </location>
</feature>
<name>A0A5A7QTM3_STRAF</name>
<feature type="compositionally biased region" description="Basic residues" evidence="1">
    <location>
        <begin position="12"/>
        <end position="22"/>
    </location>
</feature>
<keyword evidence="3" id="KW-1185">Reference proteome</keyword>
<feature type="compositionally biased region" description="Acidic residues" evidence="1">
    <location>
        <begin position="258"/>
        <end position="270"/>
    </location>
</feature>
<reference evidence="3" key="1">
    <citation type="journal article" date="2019" name="Curr. Biol.">
        <title>Genome Sequence of Striga asiatica Provides Insight into the Evolution of Plant Parasitism.</title>
        <authorList>
            <person name="Yoshida S."/>
            <person name="Kim S."/>
            <person name="Wafula E.K."/>
            <person name="Tanskanen J."/>
            <person name="Kim Y.M."/>
            <person name="Honaas L."/>
            <person name="Yang Z."/>
            <person name="Spallek T."/>
            <person name="Conn C.E."/>
            <person name="Ichihashi Y."/>
            <person name="Cheong K."/>
            <person name="Cui S."/>
            <person name="Der J.P."/>
            <person name="Gundlach H."/>
            <person name="Jiao Y."/>
            <person name="Hori C."/>
            <person name="Ishida J.K."/>
            <person name="Kasahara H."/>
            <person name="Kiba T."/>
            <person name="Kim M.S."/>
            <person name="Koo N."/>
            <person name="Laohavisit A."/>
            <person name="Lee Y.H."/>
            <person name="Lumba S."/>
            <person name="McCourt P."/>
            <person name="Mortimer J.C."/>
            <person name="Mutuku J.M."/>
            <person name="Nomura T."/>
            <person name="Sasaki-Sekimoto Y."/>
            <person name="Seto Y."/>
            <person name="Wang Y."/>
            <person name="Wakatake T."/>
            <person name="Sakakibara H."/>
            <person name="Demura T."/>
            <person name="Yamaguchi S."/>
            <person name="Yoneyama K."/>
            <person name="Manabe R.I."/>
            <person name="Nelson D.C."/>
            <person name="Schulman A.H."/>
            <person name="Timko M.P."/>
            <person name="dePamphilis C.W."/>
            <person name="Choi D."/>
            <person name="Shirasu K."/>
        </authorList>
    </citation>
    <scope>NUCLEOTIDE SEQUENCE [LARGE SCALE GENOMIC DNA]</scope>
    <source>
        <strain evidence="3">cv. UVA1</strain>
    </source>
</reference>
<feature type="compositionally biased region" description="Basic and acidic residues" evidence="1">
    <location>
        <begin position="186"/>
        <end position="210"/>
    </location>
</feature>
<feature type="compositionally biased region" description="Basic and acidic residues" evidence="1">
    <location>
        <begin position="1"/>
        <end position="11"/>
    </location>
</feature>
<proteinExistence type="predicted"/>
<dbReference type="Proteomes" id="UP000325081">
    <property type="component" value="Unassembled WGS sequence"/>
</dbReference>
<gene>
    <name evidence="2" type="ORF">STAS_25405</name>
</gene>
<accession>A0A5A7QTM3</accession>
<feature type="compositionally biased region" description="Basic residues" evidence="1">
    <location>
        <begin position="30"/>
        <end position="64"/>
    </location>
</feature>
<feature type="region of interest" description="Disordered" evidence="1">
    <location>
        <begin position="403"/>
        <end position="445"/>
    </location>
</feature>
<sequence>MSQIPKRDPHLMKRGALVRRPRQLLPGARRAGRQPQRRRRHTVVRGAHRRRVRQRGPHVHRKPRQVVVLQEHRLRPRQGGAHLPRQEIVAEVHRRARPRRRLRHAPRNAGPEEGLWDGPTELVRAEVHVGELREGVQAVDWTAEAVSRKGDVPESNWEPRREVAGEGVYAEVEVEELVGEEVGDLAGEHVGGEDEDLEAARGGDRRRDAAGELVTAEVKGVEAGELEDPGRDLAGEAVSGEGDDPEAAEGGELGGDGAGDDSGEEDELGEAGEAGDGGGEGAREAGGAGEAGTEREDGDAAGGGRAGDAGEGSAGVGGGGGEVPGGEEAGGGGDLSEGVPDLEEGGEVDWVHGGRVSHGEENDTERRQLVSERERRKIADSCPGETNPVRELKAKLWPGATTRVARSMSHAKRREAKRAADNDWAMTRWPGPTNEGDARRGGSIL</sequence>
<dbReference type="AlphaFoldDB" id="A0A5A7QTM3"/>